<sequence length="164" mass="18273">MQPHYELRPVDVSDLPLLAKWSSRPHVARWFGGAGPDADELNDTRIAMWIAMLGSQPFAYIHDYDVHAWSPHHFDFLPPGSRGIDMYIGDPELVGLGHGSRLLRQHSDVLMSRGAPALGIDPHPDNHAAIRANEKAGFTVVSGPTETQWGRVLLMTRNSNRPHM</sequence>
<comment type="pathway">
    <text evidence="1">Siderophore biosynthesis.</text>
</comment>
<dbReference type="InterPro" id="IPR019432">
    <property type="entry name" value="Acyltransferase_MbtK/IucB-like"/>
</dbReference>
<evidence type="ECO:0000259" key="3">
    <source>
        <dbReference type="PROSITE" id="PS51186"/>
    </source>
</evidence>
<evidence type="ECO:0000313" key="5">
    <source>
        <dbReference type="Proteomes" id="UP000325797"/>
    </source>
</evidence>
<dbReference type="GO" id="GO:0016410">
    <property type="term" value="F:N-acyltransferase activity"/>
    <property type="evidence" value="ECO:0007669"/>
    <property type="project" value="TreeGrafter"/>
</dbReference>
<organism evidence="4 5">
    <name type="scientific">Hypericibacter adhaerens</name>
    <dbReference type="NCBI Taxonomy" id="2602016"/>
    <lineage>
        <taxon>Bacteria</taxon>
        <taxon>Pseudomonadati</taxon>
        <taxon>Pseudomonadota</taxon>
        <taxon>Alphaproteobacteria</taxon>
        <taxon>Rhodospirillales</taxon>
        <taxon>Dongiaceae</taxon>
        <taxon>Hypericibacter</taxon>
    </lineage>
</organism>
<dbReference type="EMBL" id="CP042582">
    <property type="protein sequence ID" value="QEX23295.1"/>
    <property type="molecule type" value="Genomic_DNA"/>
</dbReference>
<keyword evidence="4" id="KW-0808">Transferase</keyword>
<protein>
    <submittedName>
        <fullName evidence="4">GNAT family N-acetyltransferase</fullName>
    </submittedName>
</protein>
<feature type="domain" description="N-acetyltransferase" evidence="3">
    <location>
        <begin position="5"/>
        <end position="160"/>
    </location>
</feature>
<dbReference type="InterPro" id="IPR016181">
    <property type="entry name" value="Acyl_CoA_acyltransferase"/>
</dbReference>
<evidence type="ECO:0000256" key="1">
    <source>
        <dbReference type="ARBA" id="ARBA00004924"/>
    </source>
</evidence>
<dbReference type="Proteomes" id="UP000325797">
    <property type="component" value="Chromosome"/>
</dbReference>
<accession>A0A5J6N2T4</accession>
<dbReference type="PANTHER" id="PTHR31438">
    <property type="entry name" value="LYSINE N-ACYLTRANSFERASE C17G9.06C-RELATED"/>
    <property type="match status" value="1"/>
</dbReference>
<dbReference type="InterPro" id="IPR000182">
    <property type="entry name" value="GNAT_dom"/>
</dbReference>
<dbReference type="Pfam" id="PF13523">
    <property type="entry name" value="Acetyltransf_8"/>
    <property type="match status" value="1"/>
</dbReference>
<keyword evidence="2" id="KW-0046">Antibiotic resistance</keyword>
<reference evidence="4 5" key="1">
    <citation type="submission" date="2019-08" db="EMBL/GenBank/DDBJ databases">
        <title>Hyperibacter terrae gen. nov., sp. nov. and Hyperibacter viscosus sp. nov., two new members in the family Rhodospirillaceae isolated from the rhizosphere of Hypericum perforatum.</title>
        <authorList>
            <person name="Noviana Z."/>
        </authorList>
    </citation>
    <scope>NUCLEOTIDE SEQUENCE [LARGE SCALE GENOMIC DNA]</scope>
    <source>
        <strain evidence="4 5">R5959</strain>
    </source>
</reference>
<dbReference type="PROSITE" id="PS51186">
    <property type="entry name" value="GNAT"/>
    <property type="match status" value="1"/>
</dbReference>
<dbReference type="RefSeq" id="WP_191909053.1">
    <property type="nucleotide sequence ID" value="NZ_CP042582.1"/>
</dbReference>
<keyword evidence="5" id="KW-1185">Reference proteome</keyword>
<evidence type="ECO:0000256" key="2">
    <source>
        <dbReference type="ARBA" id="ARBA00023251"/>
    </source>
</evidence>
<name>A0A5J6N2T4_9PROT</name>
<dbReference type="PANTHER" id="PTHR31438:SF1">
    <property type="entry name" value="LYSINE N-ACYLTRANSFERASE C17G9.06C-RELATED"/>
    <property type="match status" value="1"/>
</dbReference>
<dbReference type="AlphaFoldDB" id="A0A5J6N2T4"/>
<gene>
    <name evidence="4" type="ORF">FRZ61_32310</name>
</gene>
<dbReference type="SMART" id="SM01006">
    <property type="entry name" value="AlcB"/>
    <property type="match status" value="1"/>
</dbReference>
<proteinExistence type="predicted"/>
<evidence type="ECO:0000313" key="4">
    <source>
        <dbReference type="EMBL" id="QEX23295.1"/>
    </source>
</evidence>
<dbReference type="GO" id="GO:0019290">
    <property type="term" value="P:siderophore biosynthetic process"/>
    <property type="evidence" value="ECO:0007669"/>
    <property type="project" value="InterPro"/>
</dbReference>
<dbReference type="KEGG" id="hadh:FRZ61_32310"/>
<dbReference type="Gene3D" id="3.40.630.30">
    <property type="match status" value="1"/>
</dbReference>
<dbReference type="GO" id="GO:0046677">
    <property type="term" value="P:response to antibiotic"/>
    <property type="evidence" value="ECO:0007669"/>
    <property type="project" value="UniProtKB-KW"/>
</dbReference>
<dbReference type="SUPFAM" id="SSF55729">
    <property type="entry name" value="Acyl-CoA N-acyltransferases (Nat)"/>
    <property type="match status" value="1"/>
</dbReference>